<proteinExistence type="predicted"/>
<evidence type="ECO:0000313" key="1">
    <source>
        <dbReference type="EMBL" id="PIM53842.1"/>
    </source>
</evidence>
<dbReference type="AlphaFoldDB" id="A0A2G9CBX7"/>
<accession>A0A2G9CBX7</accession>
<keyword evidence="2" id="KW-1185">Reference proteome</keyword>
<dbReference type="RefSeq" id="WP_099860986.1">
    <property type="nucleotide sequence ID" value="NZ_PEOG01000016.1"/>
</dbReference>
<comment type="caution">
    <text evidence="1">The sequence shown here is derived from an EMBL/GenBank/DDBJ whole genome shotgun (WGS) entry which is preliminary data.</text>
</comment>
<name>A0A2G9CBX7_9BURK</name>
<reference evidence="1 2" key="1">
    <citation type="submission" date="2017-11" db="EMBL/GenBank/DDBJ databases">
        <title>Draft genome sequence of Mitsuaria sp. HWN-4.</title>
        <authorList>
            <person name="Gundlapally S.R."/>
        </authorList>
    </citation>
    <scope>NUCLEOTIDE SEQUENCE [LARGE SCALE GENOMIC DNA]</scope>
    <source>
        <strain evidence="1 2">HWN-4</strain>
    </source>
</reference>
<evidence type="ECO:0000313" key="2">
    <source>
        <dbReference type="Proteomes" id="UP000231501"/>
    </source>
</evidence>
<protein>
    <submittedName>
        <fullName evidence="1">Uncharacterized protein</fullName>
    </submittedName>
</protein>
<dbReference type="OrthoDB" id="9155714at2"/>
<dbReference type="EMBL" id="PEOG01000016">
    <property type="protein sequence ID" value="PIM53842.1"/>
    <property type="molecule type" value="Genomic_DNA"/>
</dbReference>
<organism evidence="1 2">
    <name type="scientific">Roseateles chitinivorans</name>
    <dbReference type="NCBI Taxonomy" id="2917965"/>
    <lineage>
        <taxon>Bacteria</taxon>
        <taxon>Pseudomonadati</taxon>
        <taxon>Pseudomonadota</taxon>
        <taxon>Betaproteobacteria</taxon>
        <taxon>Burkholderiales</taxon>
        <taxon>Sphaerotilaceae</taxon>
        <taxon>Roseateles</taxon>
    </lineage>
</organism>
<sequence length="84" mass="9039">MITTTLNVQVMAADAARVRAASAAGERLVSLALRAGHAVVEFVNAAAEIRPRDAVLQAASEQSAERPDLAFSLRRVARNGWMMY</sequence>
<gene>
    <name evidence="1" type="ORF">CS062_07860</name>
</gene>
<dbReference type="Proteomes" id="UP000231501">
    <property type="component" value="Unassembled WGS sequence"/>
</dbReference>